<gene>
    <name evidence="1" type="ORF">RCZ15_25840</name>
    <name evidence="2" type="ORF">RCZ16_25570</name>
</gene>
<name>A0AAV5AWH6_9FLAO</name>
<dbReference type="AlphaFoldDB" id="A0AAV5AWH6"/>
<dbReference type="RefSeq" id="WP_264847774.1">
    <property type="nucleotide sequence ID" value="NZ_BPMA01000075.1"/>
</dbReference>
<dbReference type="Proteomes" id="UP001207736">
    <property type="component" value="Unassembled WGS sequence"/>
</dbReference>
<proteinExistence type="predicted"/>
<dbReference type="EMBL" id="BQKB01000079">
    <property type="protein sequence ID" value="GJM54241.1"/>
    <property type="molecule type" value="Genomic_DNA"/>
</dbReference>
<comment type="caution">
    <text evidence="1">The sequence shown here is derived from an EMBL/GenBank/DDBJ whole genome shotgun (WGS) entry which is preliminary data.</text>
</comment>
<accession>A0AAV5AWH6</accession>
<evidence type="ECO:0000313" key="4">
    <source>
        <dbReference type="Proteomes" id="UP001208692"/>
    </source>
</evidence>
<dbReference type="EMBL" id="BQKA01000075">
    <property type="protein sequence ID" value="GJM51611.1"/>
    <property type="molecule type" value="Genomic_DNA"/>
</dbReference>
<evidence type="ECO:0000313" key="2">
    <source>
        <dbReference type="EMBL" id="GJM54241.1"/>
    </source>
</evidence>
<keyword evidence="4" id="KW-1185">Reference proteome</keyword>
<organism evidence="1 3">
    <name type="scientific">Capnocytophaga catalasegens</name>
    <dbReference type="NCBI Taxonomy" id="1004260"/>
    <lineage>
        <taxon>Bacteria</taxon>
        <taxon>Pseudomonadati</taxon>
        <taxon>Bacteroidota</taxon>
        <taxon>Flavobacteriia</taxon>
        <taxon>Flavobacteriales</taxon>
        <taxon>Flavobacteriaceae</taxon>
        <taxon>Capnocytophaga</taxon>
    </lineage>
</organism>
<sequence length="388" mass="44543">MEDGRIFYIEIDGYDEKPEIQVPNSRNFLPIVSINGKKEATNGIYFVGNCSQANTQILDLGNNYDKDLQKYLIPEIAIAKNSKSYIPLKNIKGYDGWGIEDGDGILEFKPSNTNVKIRILDEDTPKKCNDKTKLYNLQDAELNDKYCIEISCSSLQRGSKFYIEIWASDDNDGLWGRSDKKVLCGKLNFTVVQRDVFFKDEIEPMEDFLKSNGSLISFTRKDCITTLNTALKKLYNDEELSVGTQIKSGNSRIGTMERLNNEGKIKDSFTIEYRDEKNRICSKNTPFKANKMNENLYLKINKLVGNNIGFHIFGVSIADGYHSMLLTVNNINPCKKIYILSDQVPNYTKGWKEYDNGQELNDWITKLTKQYHTENDIYSGTTIWKLQR</sequence>
<dbReference type="Proteomes" id="UP001208692">
    <property type="component" value="Unassembled WGS sequence"/>
</dbReference>
<evidence type="ECO:0000313" key="3">
    <source>
        <dbReference type="Proteomes" id="UP001207736"/>
    </source>
</evidence>
<protein>
    <submittedName>
        <fullName evidence="1">Uncharacterized protein</fullName>
    </submittedName>
</protein>
<reference evidence="1 4" key="1">
    <citation type="submission" date="2021-11" db="EMBL/GenBank/DDBJ databases">
        <title>Draft genome sequence of Capnocytophaga sp. strain KC07075 isolated from cat oral cavity.</title>
        <authorList>
            <person name="Suzuki M."/>
            <person name="Imaoka K."/>
            <person name="Kimura M."/>
            <person name="Morikawa S."/>
            <person name="Maeda K."/>
        </authorList>
    </citation>
    <scope>NUCLEOTIDE SEQUENCE</scope>
    <source>
        <strain evidence="1">KC07075</strain>
        <strain evidence="2 4">KC07079</strain>
    </source>
</reference>
<evidence type="ECO:0000313" key="1">
    <source>
        <dbReference type="EMBL" id="GJM51611.1"/>
    </source>
</evidence>